<feature type="domain" description="Transposase IS801/IS1294" evidence="1">
    <location>
        <begin position="169"/>
        <end position="339"/>
    </location>
</feature>
<dbReference type="GO" id="GO:0006313">
    <property type="term" value="P:DNA transposition"/>
    <property type="evidence" value="ECO:0007669"/>
    <property type="project" value="InterPro"/>
</dbReference>
<protein>
    <submittedName>
        <fullName evidence="3">Transposase</fullName>
    </submittedName>
</protein>
<dbReference type="GO" id="GO:0003677">
    <property type="term" value="F:DNA binding"/>
    <property type="evidence" value="ECO:0007669"/>
    <property type="project" value="InterPro"/>
</dbReference>
<dbReference type="InterPro" id="IPR007069">
    <property type="entry name" value="Transposase_32"/>
</dbReference>
<feature type="domain" description="Transposase zinc-binding" evidence="2">
    <location>
        <begin position="43"/>
        <end position="127"/>
    </location>
</feature>
<comment type="caution">
    <text evidence="3">The sequence shown here is derived from an EMBL/GenBank/DDBJ whole genome shotgun (WGS) entry which is preliminary data.</text>
</comment>
<dbReference type="AlphaFoldDB" id="A0A8J6NC52"/>
<evidence type="ECO:0000313" key="4">
    <source>
        <dbReference type="Proteomes" id="UP000614424"/>
    </source>
</evidence>
<gene>
    <name evidence="3" type="ORF">H8E41_01750</name>
</gene>
<reference evidence="3 4" key="1">
    <citation type="submission" date="2020-08" db="EMBL/GenBank/DDBJ databases">
        <title>Bridging the membrane lipid divide: bacteria of the FCB group superphylum have the potential to synthesize archaeal ether lipids.</title>
        <authorList>
            <person name="Villanueva L."/>
            <person name="Von Meijenfeldt F.A.B."/>
            <person name="Westbye A.B."/>
            <person name="Yadav S."/>
            <person name="Hopmans E.C."/>
            <person name="Dutilh B.E."/>
            <person name="Sinninghe Damste J.S."/>
        </authorList>
    </citation>
    <scope>NUCLEOTIDE SEQUENCE [LARGE SCALE GENOMIC DNA]</scope>
    <source>
        <strain evidence="3">NIOZ-UU47</strain>
    </source>
</reference>
<proteinExistence type="predicted"/>
<dbReference type="GO" id="GO:0004803">
    <property type="term" value="F:transposase activity"/>
    <property type="evidence" value="ECO:0007669"/>
    <property type="project" value="InterPro"/>
</dbReference>
<organism evidence="3 4">
    <name type="scientific">Candidatus Desulfobia pelagia</name>
    <dbReference type="NCBI Taxonomy" id="2841692"/>
    <lineage>
        <taxon>Bacteria</taxon>
        <taxon>Pseudomonadati</taxon>
        <taxon>Thermodesulfobacteriota</taxon>
        <taxon>Desulfobulbia</taxon>
        <taxon>Desulfobulbales</taxon>
        <taxon>Desulfobulbaceae</taxon>
        <taxon>Candidatus Desulfobia</taxon>
    </lineage>
</organism>
<evidence type="ECO:0000313" key="3">
    <source>
        <dbReference type="EMBL" id="MBC8316600.1"/>
    </source>
</evidence>
<dbReference type="Pfam" id="PF14319">
    <property type="entry name" value="Zn_Tnp_IS91"/>
    <property type="match status" value="1"/>
</dbReference>
<dbReference type="Pfam" id="PF04986">
    <property type="entry name" value="Y2_Tnp"/>
    <property type="match status" value="1"/>
</dbReference>
<dbReference type="Proteomes" id="UP000614424">
    <property type="component" value="Unassembled WGS sequence"/>
</dbReference>
<sequence>MSLTQEVSHGASVYRPRSSAQTSLYKLLVERFDHFEDIYPERFTKSHGFYRQVISHVVRNYLWCGDLTQGFARVRCPDCHHEYLLAFSCRGRWFCPSCHEKKVVQFGEQLRENILYPLPHRQYVFSIPIILRKIFLYNRKLLSILCKAAADSLLIFLRTVTGLKDGIVGAVMTIQTFGDYARWHPHIHAIVADGLFRRNGVFYVMPKTSLKPLAELFRGRLLQLLVKEGVIDNSFVAMLMKWKHTSGFNVDNSVRIAKGDEKGITALAQYIIRNAFSMDKLSYNRDTGMVVYRSKMTHGKNKKNFSISTADEFIADITQHIPDKSFQLVRYYGWYSNRMRGERRKLDGGDCSEEQKSETIDISKLTMLDVKDYKPRRIPPPLWRECIKKVWEVDPLICPHCQAEMKIISFIVERKVIRKILTHLKLWSGNNIRGSPFWAAKLKSSSSHSRHERYYEPVDDGWPGYEEPVYNKD</sequence>
<dbReference type="PANTHER" id="PTHR37023">
    <property type="entry name" value="TRANSPOSASE"/>
    <property type="match status" value="1"/>
</dbReference>
<dbReference type="PANTHER" id="PTHR37023:SF1">
    <property type="entry name" value="ISSOD25 TRANSPOSASE TNPA_ISSOD25"/>
    <property type="match status" value="1"/>
</dbReference>
<evidence type="ECO:0000259" key="1">
    <source>
        <dbReference type="Pfam" id="PF04986"/>
    </source>
</evidence>
<dbReference type="EMBL" id="JACNJZ010000043">
    <property type="protein sequence ID" value="MBC8316600.1"/>
    <property type="molecule type" value="Genomic_DNA"/>
</dbReference>
<accession>A0A8J6NC52</accession>
<name>A0A8J6NC52_9BACT</name>
<dbReference type="InterPro" id="IPR026889">
    <property type="entry name" value="Zn_Tnp"/>
</dbReference>
<evidence type="ECO:0000259" key="2">
    <source>
        <dbReference type="Pfam" id="PF14319"/>
    </source>
</evidence>